<geneLocation type="plasmid" evidence="3">
    <name>ppnihbp1_2</name>
</geneLocation>
<proteinExistence type="predicted"/>
<dbReference type="RefSeq" id="WP_024767402.1">
    <property type="nucleotide sequence ID" value="NZ_CP049141.1"/>
</dbReference>
<evidence type="ECO:0000313" key="3">
    <source>
        <dbReference type="Proteomes" id="UP000501063"/>
    </source>
</evidence>
<dbReference type="Proteomes" id="UP000501063">
    <property type="component" value="Plasmid pPniHBP1_2"/>
</dbReference>
<evidence type="ECO:0000313" key="1">
    <source>
        <dbReference type="EMBL" id="QIE91154.1"/>
    </source>
</evidence>
<evidence type="ECO:0000313" key="2">
    <source>
        <dbReference type="EMBL" id="QIE91164.1"/>
    </source>
</evidence>
<dbReference type="EMBL" id="CP049141">
    <property type="protein sequence ID" value="QIE91154.1"/>
    <property type="molecule type" value="Genomic_DNA"/>
</dbReference>
<accession>A0A6G6J7D3</accession>
<keyword evidence="1" id="KW-0614">Plasmid</keyword>
<protein>
    <submittedName>
        <fullName evidence="1">Uncharacterized protein</fullName>
    </submittedName>
</protein>
<dbReference type="KEGG" id="pnt:G5B91_32880"/>
<dbReference type="AlphaFoldDB" id="A0A6G6J7D3"/>
<dbReference type="KEGG" id="pnt:G5B91_32940"/>
<name>A0A6G6J7D3_PSENT</name>
<sequence>MKSMFDNYFGGPINSRAQMQEKIKSLKTSGNVITELDDLLAKLPEAGKYQLVSRKRGTPFVGDAFIFSHQEQ</sequence>
<dbReference type="EMBL" id="CP049141">
    <property type="protein sequence ID" value="QIE91164.1"/>
    <property type="molecule type" value="Genomic_DNA"/>
</dbReference>
<geneLocation type="plasmid" evidence="1">
    <name>pPniHBP1_2</name>
</geneLocation>
<reference evidence="1 3" key="1">
    <citation type="submission" date="2020-02" db="EMBL/GenBank/DDBJ databases">
        <title>Integrative conjugative elements (ICEs) and plasmids drive adaptation of Pseudomonas nitroreducens strain HBP1 to wastewater environment.</title>
        <authorList>
            <person name="Sentchilo V."/>
            <person name="Carraro N."/>
            <person name="Bertelli C."/>
            <person name="van der Meer J.R."/>
        </authorList>
    </citation>
    <scope>NUCLEOTIDE SEQUENCE [LARGE SCALE GENOMIC DNA]</scope>
    <source>
        <strain evidence="1 3">HBP1</strain>
        <plasmid evidence="3">ppnihbp1_2</plasmid>
        <plasmid evidence="1">pPniHBP1_2</plasmid>
    </source>
</reference>
<gene>
    <name evidence="1" type="ORF">G5B91_32880</name>
    <name evidence="2" type="ORF">G5B91_32940</name>
</gene>
<organism evidence="1 3">
    <name type="scientific">Pseudomonas nitroreducens</name>
    <dbReference type="NCBI Taxonomy" id="46680"/>
    <lineage>
        <taxon>Bacteria</taxon>
        <taxon>Pseudomonadati</taxon>
        <taxon>Pseudomonadota</taxon>
        <taxon>Gammaproteobacteria</taxon>
        <taxon>Pseudomonadales</taxon>
        <taxon>Pseudomonadaceae</taxon>
        <taxon>Pseudomonas</taxon>
    </lineage>
</organism>